<evidence type="ECO:0000313" key="2">
    <source>
        <dbReference type="Proteomes" id="UP001610631"/>
    </source>
</evidence>
<dbReference type="Proteomes" id="UP001610631">
    <property type="component" value="Unassembled WGS sequence"/>
</dbReference>
<proteinExistence type="predicted"/>
<protein>
    <submittedName>
        <fullName evidence="1">Uncharacterized protein</fullName>
    </submittedName>
</protein>
<dbReference type="EMBL" id="JBBDHD010000181">
    <property type="protein sequence ID" value="MFH7600107.1"/>
    <property type="molecule type" value="Genomic_DNA"/>
</dbReference>
<gene>
    <name evidence="1" type="ORF">WDV06_34165</name>
</gene>
<dbReference type="RefSeq" id="WP_395513713.1">
    <property type="nucleotide sequence ID" value="NZ_JBBDHD010000181.1"/>
</dbReference>
<keyword evidence="2" id="KW-1185">Reference proteome</keyword>
<comment type="caution">
    <text evidence="1">The sequence shown here is derived from an EMBL/GenBank/DDBJ whole genome shotgun (WGS) entry which is preliminary data.</text>
</comment>
<evidence type="ECO:0000313" key="1">
    <source>
        <dbReference type="EMBL" id="MFH7600107.1"/>
    </source>
</evidence>
<accession>A0ABW7PNV7</accession>
<organism evidence="1 2">
    <name type="scientific">Streptomyces racemochromogenes</name>
    <dbReference type="NCBI Taxonomy" id="67353"/>
    <lineage>
        <taxon>Bacteria</taxon>
        <taxon>Bacillati</taxon>
        <taxon>Actinomycetota</taxon>
        <taxon>Actinomycetes</taxon>
        <taxon>Kitasatosporales</taxon>
        <taxon>Streptomycetaceae</taxon>
        <taxon>Streptomyces</taxon>
    </lineage>
</organism>
<name>A0ABW7PNV7_9ACTN</name>
<reference evidence="1 2" key="1">
    <citation type="submission" date="2024-03" db="EMBL/GenBank/DDBJ databases">
        <title>Whole genome sequencing of Streptomyces racemochromogenes, to identify antimicrobial biosynthetic gene clusters.</title>
        <authorList>
            <person name="Suryawanshi P."/>
            <person name="Krishnaraj P.U."/>
            <person name="Arun Y.P."/>
            <person name="Suryawanshi M.P."/>
            <person name="Rakshit O."/>
        </authorList>
    </citation>
    <scope>NUCLEOTIDE SEQUENCE [LARGE SCALE GENOMIC DNA]</scope>
    <source>
        <strain evidence="1 2">AUDT626</strain>
    </source>
</reference>
<sequence>MSENINPEAETENEDIEVVAHSEDGVTDGGGCVINNSHEM</sequence>